<dbReference type="InParanoid" id="F1A529"/>
<keyword evidence="1" id="KW-0472">Membrane</keyword>
<dbReference type="EMBL" id="GL871562">
    <property type="protein sequence ID" value="EGC28700.1"/>
    <property type="molecule type" value="Genomic_DNA"/>
</dbReference>
<dbReference type="VEuPathDB" id="AmoebaDB:DICPUDRAFT_85220"/>
<dbReference type="InterPro" id="IPR053331">
    <property type="entry name" value="EGF-like_comC"/>
</dbReference>
<dbReference type="Pfam" id="PF22933">
    <property type="entry name" value="ComC_SSD"/>
    <property type="match status" value="1"/>
</dbReference>
<keyword evidence="4" id="KW-1185">Reference proteome</keyword>
<dbReference type="RefSeq" id="XP_003294776.1">
    <property type="nucleotide sequence ID" value="XM_003294728.1"/>
</dbReference>
<gene>
    <name evidence="3" type="ORF">DICPUDRAFT_85220</name>
</gene>
<evidence type="ECO:0000256" key="1">
    <source>
        <dbReference type="SAM" id="Phobius"/>
    </source>
</evidence>
<feature type="domain" description="ComC supersandwich" evidence="2">
    <location>
        <begin position="19"/>
        <end position="104"/>
    </location>
</feature>
<dbReference type="InterPro" id="IPR054484">
    <property type="entry name" value="ComC_SSD"/>
</dbReference>
<sequence length="175" mass="20284">MNPLEFLNEIFNFHRYNYSKCNRDNNIEAAIESSSNNNYLLNNINYLKVIKNNRILYARFQDKILSDNRPTTIVVNVVSNDKNSIKIALNLPHCDECLVDPEFLLTLIFNIEFSLLISPDYSFECKDSRKWVIAVAVSVSVGFVALLVALFFVYKKSTVLKIKLYKFKKLLKSNN</sequence>
<feature type="transmembrane region" description="Helical" evidence="1">
    <location>
        <begin position="131"/>
        <end position="154"/>
    </location>
</feature>
<protein>
    <recommendedName>
        <fullName evidence="2">ComC supersandwich domain-containing protein</fullName>
    </recommendedName>
</protein>
<proteinExistence type="predicted"/>
<dbReference type="PANTHER" id="PTHR24032">
    <property type="entry name" value="EGF-LIKE DOMAIN-CONTAINING PROTEIN-RELATED-RELATED"/>
    <property type="match status" value="1"/>
</dbReference>
<evidence type="ECO:0000313" key="4">
    <source>
        <dbReference type="Proteomes" id="UP000001064"/>
    </source>
</evidence>
<reference evidence="4" key="1">
    <citation type="journal article" date="2011" name="Genome Biol.">
        <title>Comparative genomics of the social amoebae Dictyostelium discoideum and Dictyostelium purpureum.</title>
        <authorList>
            <consortium name="US DOE Joint Genome Institute (JGI-PGF)"/>
            <person name="Sucgang R."/>
            <person name="Kuo A."/>
            <person name="Tian X."/>
            <person name="Salerno W."/>
            <person name="Parikh A."/>
            <person name="Feasley C.L."/>
            <person name="Dalin E."/>
            <person name="Tu H."/>
            <person name="Huang E."/>
            <person name="Barry K."/>
            <person name="Lindquist E."/>
            <person name="Shapiro H."/>
            <person name="Bruce D."/>
            <person name="Schmutz J."/>
            <person name="Salamov A."/>
            <person name="Fey P."/>
            <person name="Gaudet P."/>
            <person name="Anjard C."/>
            <person name="Babu M.M."/>
            <person name="Basu S."/>
            <person name="Bushmanova Y."/>
            <person name="van der Wel H."/>
            <person name="Katoh-Kurasawa M."/>
            <person name="Dinh C."/>
            <person name="Coutinho P.M."/>
            <person name="Saito T."/>
            <person name="Elias M."/>
            <person name="Schaap P."/>
            <person name="Kay R.R."/>
            <person name="Henrissat B."/>
            <person name="Eichinger L."/>
            <person name="Rivero F."/>
            <person name="Putnam N.H."/>
            <person name="West C.M."/>
            <person name="Loomis W.F."/>
            <person name="Chisholm R.L."/>
            <person name="Shaulsky G."/>
            <person name="Strassmann J.E."/>
            <person name="Queller D.C."/>
            <person name="Kuspa A."/>
            <person name="Grigoriev I.V."/>
        </authorList>
    </citation>
    <scope>NUCLEOTIDE SEQUENCE [LARGE SCALE GENOMIC DNA]</scope>
    <source>
        <strain evidence="4">QSDP1</strain>
    </source>
</reference>
<accession>F1A529</accession>
<dbReference type="GeneID" id="10510426"/>
<name>F1A529_DICPU</name>
<dbReference type="KEGG" id="dpp:DICPUDRAFT_85220"/>
<evidence type="ECO:0000313" key="3">
    <source>
        <dbReference type="EMBL" id="EGC28700.1"/>
    </source>
</evidence>
<dbReference type="AlphaFoldDB" id="F1A529"/>
<evidence type="ECO:0000259" key="2">
    <source>
        <dbReference type="Pfam" id="PF22933"/>
    </source>
</evidence>
<organism evidence="3 4">
    <name type="scientific">Dictyostelium purpureum</name>
    <name type="common">Slime mold</name>
    <dbReference type="NCBI Taxonomy" id="5786"/>
    <lineage>
        <taxon>Eukaryota</taxon>
        <taxon>Amoebozoa</taxon>
        <taxon>Evosea</taxon>
        <taxon>Eumycetozoa</taxon>
        <taxon>Dictyostelia</taxon>
        <taxon>Dictyosteliales</taxon>
        <taxon>Dictyosteliaceae</taxon>
        <taxon>Dictyostelium</taxon>
    </lineage>
</organism>
<dbReference type="OrthoDB" id="26095at2759"/>
<keyword evidence="1" id="KW-1133">Transmembrane helix</keyword>
<keyword evidence="1" id="KW-0812">Transmembrane</keyword>
<dbReference type="PANTHER" id="PTHR24032:SF39">
    <property type="entry name" value="EGF-LIKE DOMAIN-CONTAINING PROTEIN"/>
    <property type="match status" value="1"/>
</dbReference>
<dbReference type="Proteomes" id="UP000001064">
    <property type="component" value="Unassembled WGS sequence"/>
</dbReference>